<gene>
    <name evidence="1" type="ORF">R5R35_001699</name>
</gene>
<protein>
    <submittedName>
        <fullName evidence="1">Uncharacterized protein</fullName>
    </submittedName>
</protein>
<accession>A0AAN9V004</accession>
<name>A0AAN9V004_9ORTH</name>
<sequence length="170" mass="19363">MEMESLYAEFHERERRSKNLLIYGIEEDTTLKTKERLIADKQIVTSIITEITGEDCVVSTMRLGENHQTKDSSVSTNANKPRPIKVVLHNADAVIKVLKNKNKYKGDGKIGADRTMKQREYLRNLISQLNTETDKGVNKNKSIKYINGVPKIVDNKRNDNSNDNATVQEN</sequence>
<dbReference type="EMBL" id="JAZDUA010000857">
    <property type="protein sequence ID" value="KAK7789026.1"/>
    <property type="molecule type" value="Genomic_DNA"/>
</dbReference>
<evidence type="ECO:0000313" key="1">
    <source>
        <dbReference type="EMBL" id="KAK7789026.1"/>
    </source>
</evidence>
<keyword evidence="2" id="KW-1185">Reference proteome</keyword>
<dbReference type="AlphaFoldDB" id="A0AAN9V004"/>
<comment type="caution">
    <text evidence="1">The sequence shown here is derived from an EMBL/GenBank/DDBJ whole genome shotgun (WGS) entry which is preliminary data.</text>
</comment>
<reference evidence="1 2" key="1">
    <citation type="submission" date="2024-03" db="EMBL/GenBank/DDBJ databases">
        <title>The genome assembly and annotation of the cricket Gryllus longicercus Weissman &amp; Gray.</title>
        <authorList>
            <person name="Szrajer S."/>
            <person name="Gray D."/>
            <person name="Ylla G."/>
        </authorList>
    </citation>
    <scope>NUCLEOTIDE SEQUENCE [LARGE SCALE GENOMIC DNA]</scope>
    <source>
        <strain evidence="1">DAG 2021-001</strain>
        <tissue evidence="1">Whole body minus gut</tissue>
    </source>
</reference>
<dbReference type="Proteomes" id="UP001378592">
    <property type="component" value="Unassembled WGS sequence"/>
</dbReference>
<proteinExistence type="predicted"/>
<dbReference type="Gene3D" id="3.30.70.1820">
    <property type="entry name" value="L1 transposable element, RRM domain"/>
    <property type="match status" value="1"/>
</dbReference>
<organism evidence="1 2">
    <name type="scientific">Gryllus longicercus</name>
    <dbReference type="NCBI Taxonomy" id="2509291"/>
    <lineage>
        <taxon>Eukaryota</taxon>
        <taxon>Metazoa</taxon>
        <taxon>Ecdysozoa</taxon>
        <taxon>Arthropoda</taxon>
        <taxon>Hexapoda</taxon>
        <taxon>Insecta</taxon>
        <taxon>Pterygota</taxon>
        <taxon>Neoptera</taxon>
        <taxon>Polyneoptera</taxon>
        <taxon>Orthoptera</taxon>
        <taxon>Ensifera</taxon>
        <taxon>Gryllidea</taxon>
        <taxon>Grylloidea</taxon>
        <taxon>Gryllidae</taxon>
        <taxon>Gryllinae</taxon>
        <taxon>Gryllus</taxon>
    </lineage>
</organism>
<evidence type="ECO:0000313" key="2">
    <source>
        <dbReference type="Proteomes" id="UP001378592"/>
    </source>
</evidence>